<organism evidence="3 4">
    <name type="scientific">Ganoderma sinense ZZ0214-1</name>
    <dbReference type="NCBI Taxonomy" id="1077348"/>
    <lineage>
        <taxon>Eukaryota</taxon>
        <taxon>Fungi</taxon>
        <taxon>Dikarya</taxon>
        <taxon>Basidiomycota</taxon>
        <taxon>Agaricomycotina</taxon>
        <taxon>Agaricomycetes</taxon>
        <taxon>Polyporales</taxon>
        <taxon>Polyporaceae</taxon>
        <taxon>Ganoderma</taxon>
    </lineage>
</organism>
<feature type="transmembrane region" description="Helical" evidence="1">
    <location>
        <begin position="274"/>
        <end position="294"/>
    </location>
</feature>
<dbReference type="OrthoDB" id="2752352at2759"/>
<protein>
    <recommendedName>
        <fullName evidence="2">DUF6533 domain-containing protein</fullName>
    </recommendedName>
</protein>
<keyword evidence="4" id="KW-1185">Reference proteome</keyword>
<sequence length="357" mass="39203">MESYGLSLTSNAGVVSMYTSLAINSYGRVASAAFILYEYAITLDQEVEMFWKETVTKRKVTGATALFAINRYLVLFLRLLNLLGFVPMSDKKCGRMTKVALAFTLLQYVPWAAFAGLRAYALSRHKPMSAFIFTLSMATVALNLSLFPLGFTGYVDPLFGCTVIDPVSLDLSRKCKCSESSPATEQVIPTSNVPVVIICRTCFILADVLLIGITWFTISWRSMLDSVGRKDFLSLGEVLLRNGTTYFVALLFLHGLHLTLSLCSIHVALQGLSYGYVTVFAEVVEAALVSRFLLDLQVAHRQAMDMDSPSDQESGSVVFGRAVGSWGSVTVGMNGDQVLMVDQAQEVEDDDEDEEVC</sequence>
<evidence type="ECO:0000313" key="3">
    <source>
        <dbReference type="EMBL" id="PIL24587.1"/>
    </source>
</evidence>
<name>A0A2G8RSU8_9APHY</name>
<feature type="transmembrane region" description="Helical" evidence="1">
    <location>
        <begin position="128"/>
        <end position="149"/>
    </location>
</feature>
<evidence type="ECO:0000313" key="4">
    <source>
        <dbReference type="Proteomes" id="UP000230002"/>
    </source>
</evidence>
<feature type="transmembrane region" description="Helical" evidence="1">
    <location>
        <begin position="20"/>
        <end position="39"/>
    </location>
</feature>
<evidence type="ECO:0000256" key="1">
    <source>
        <dbReference type="SAM" id="Phobius"/>
    </source>
</evidence>
<keyword evidence="1" id="KW-0472">Membrane</keyword>
<accession>A0A2G8RSU8</accession>
<proteinExistence type="predicted"/>
<dbReference type="Proteomes" id="UP000230002">
    <property type="component" value="Unassembled WGS sequence"/>
</dbReference>
<evidence type="ECO:0000259" key="2">
    <source>
        <dbReference type="Pfam" id="PF20151"/>
    </source>
</evidence>
<reference evidence="3 4" key="1">
    <citation type="journal article" date="2015" name="Sci. Rep.">
        <title>Chromosome-level genome map provides insights into diverse defense mechanisms in the medicinal fungus Ganoderma sinense.</title>
        <authorList>
            <person name="Zhu Y."/>
            <person name="Xu J."/>
            <person name="Sun C."/>
            <person name="Zhou S."/>
            <person name="Xu H."/>
            <person name="Nelson D.R."/>
            <person name="Qian J."/>
            <person name="Song J."/>
            <person name="Luo H."/>
            <person name="Xiang L."/>
            <person name="Li Y."/>
            <person name="Xu Z."/>
            <person name="Ji A."/>
            <person name="Wang L."/>
            <person name="Lu S."/>
            <person name="Hayward A."/>
            <person name="Sun W."/>
            <person name="Li X."/>
            <person name="Schwartz D.C."/>
            <person name="Wang Y."/>
            <person name="Chen S."/>
        </authorList>
    </citation>
    <scope>NUCLEOTIDE SEQUENCE [LARGE SCALE GENOMIC DNA]</scope>
    <source>
        <strain evidence="3 4">ZZ0214-1</strain>
    </source>
</reference>
<dbReference type="EMBL" id="AYKW01000056">
    <property type="protein sequence ID" value="PIL24587.1"/>
    <property type="molecule type" value="Genomic_DNA"/>
</dbReference>
<keyword evidence="1" id="KW-0812">Transmembrane</keyword>
<gene>
    <name evidence="3" type="ORF">GSI_12471</name>
</gene>
<feature type="transmembrane region" description="Helical" evidence="1">
    <location>
        <begin position="100"/>
        <end position="121"/>
    </location>
</feature>
<feature type="domain" description="DUF6533" evidence="2">
    <location>
        <begin position="26"/>
        <end position="76"/>
    </location>
</feature>
<keyword evidence="1" id="KW-1133">Transmembrane helix</keyword>
<dbReference type="InterPro" id="IPR045340">
    <property type="entry name" value="DUF6533"/>
</dbReference>
<comment type="caution">
    <text evidence="3">The sequence shown here is derived from an EMBL/GenBank/DDBJ whole genome shotgun (WGS) entry which is preliminary data.</text>
</comment>
<feature type="transmembrane region" description="Helical" evidence="1">
    <location>
        <begin position="239"/>
        <end position="268"/>
    </location>
</feature>
<dbReference type="Pfam" id="PF20151">
    <property type="entry name" value="DUF6533"/>
    <property type="match status" value="1"/>
</dbReference>
<feature type="transmembrane region" description="Helical" evidence="1">
    <location>
        <begin position="60"/>
        <end position="80"/>
    </location>
</feature>
<feature type="transmembrane region" description="Helical" evidence="1">
    <location>
        <begin position="195"/>
        <end position="218"/>
    </location>
</feature>
<dbReference type="AlphaFoldDB" id="A0A2G8RSU8"/>